<keyword evidence="3" id="KW-0449">Lipoprotein</keyword>
<dbReference type="Gene3D" id="3.40.50.1000">
    <property type="entry name" value="HAD superfamily/HAD-like"/>
    <property type="match status" value="1"/>
</dbReference>
<reference evidence="3 4" key="1">
    <citation type="submission" date="2018-05" db="EMBL/GenBank/DDBJ databases">
        <title>Marinifilum breve JC075T sp. nov., a marine bacterium isolated from Yongle Blue Hole in the South China Sea.</title>
        <authorList>
            <person name="Fu T."/>
        </authorList>
    </citation>
    <scope>NUCLEOTIDE SEQUENCE [LARGE SCALE GENOMIC DNA]</scope>
    <source>
        <strain evidence="3 4">JC075</strain>
    </source>
</reference>
<evidence type="ECO:0000256" key="1">
    <source>
        <dbReference type="ARBA" id="ARBA00022729"/>
    </source>
</evidence>
<keyword evidence="4" id="KW-1185">Reference proteome</keyword>
<organism evidence="3 4">
    <name type="scientific">Marinifilum breve</name>
    <dbReference type="NCBI Taxonomy" id="2184082"/>
    <lineage>
        <taxon>Bacteria</taxon>
        <taxon>Pseudomonadati</taxon>
        <taxon>Bacteroidota</taxon>
        <taxon>Bacteroidia</taxon>
        <taxon>Marinilabiliales</taxon>
        <taxon>Marinifilaceae</taxon>
    </lineage>
</organism>
<dbReference type="InterPro" id="IPR023214">
    <property type="entry name" value="HAD_sf"/>
</dbReference>
<comment type="caution">
    <text evidence="3">The sequence shown here is derived from an EMBL/GenBank/DDBJ whole genome shotgun (WGS) entry which is preliminary data.</text>
</comment>
<dbReference type="RefSeq" id="WP_110362394.1">
    <property type="nucleotide sequence ID" value="NZ_QFLI01000010.1"/>
</dbReference>
<name>A0A2V4A6I4_9BACT</name>
<dbReference type="SUPFAM" id="SSF56784">
    <property type="entry name" value="HAD-like"/>
    <property type="match status" value="1"/>
</dbReference>
<dbReference type="InterPro" id="IPR036412">
    <property type="entry name" value="HAD-like_sf"/>
</dbReference>
<proteinExistence type="predicted"/>
<dbReference type="EMBL" id="QFLI01000010">
    <property type="protein sequence ID" value="PXX97010.1"/>
    <property type="molecule type" value="Genomic_DNA"/>
</dbReference>
<protein>
    <submittedName>
        <fullName evidence="3">5'-nucleotidase, lipoprotein e(P4) family</fullName>
    </submittedName>
</protein>
<dbReference type="PANTHER" id="PTHR31284">
    <property type="entry name" value="ACID PHOSPHATASE-LIKE PROTEIN"/>
    <property type="match status" value="1"/>
</dbReference>
<gene>
    <name evidence="3" type="ORF">DF185_18465</name>
</gene>
<dbReference type="NCBIfam" id="TIGR01533">
    <property type="entry name" value="lipo_e_P4"/>
    <property type="match status" value="1"/>
</dbReference>
<feature type="chain" id="PRO_5016162093" evidence="2">
    <location>
        <begin position="23"/>
        <end position="268"/>
    </location>
</feature>
<dbReference type="GO" id="GO:0009279">
    <property type="term" value="C:cell outer membrane"/>
    <property type="evidence" value="ECO:0007669"/>
    <property type="project" value="InterPro"/>
</dbReference>
<dbReference type="Proteomes" id="UP000248079">
    <property type="component" value="Unassembled WGS sequence"/>
</dbReference>
<dbReference type="AlphaFoldDB" id="A0A2V4A6I4"/>
<dbReference type="InterPro" id="IPR005519">
    <property type="entry name" value="Acid_phosphat_B-like"/>
</dbReference>
<evidence type="ECO:0000313" key="4">
    <source>
        <dbReference type="Proteomes" id="UP000248079"/>
    </source>
</evidence>
<feature type="signal peptide" evidence="2">
    <location>
        <begin position="1"/>
        <end position="22"/>
    </location>
</feature>
<sequence>MRKIFFAILIASGLFACQQNPANNKDTQNSNEHLVMATLWYQRASECRALYYQAFNAAKLSLDKQLATYSGNKAKAVVVDIDETVLDNSPFETNSIRTGKSYSSAAWKEWTDMAKAQATPGALEFLKYAESKGVETFYISNRDTSATNKTLQNLKELGFPFADKAHILLKTNTSVKTVRRNKVSETHDILILAGDNIGDFDEILEDRSENYGFGKVDAMKDLFGAKFIVLPNPMYGSWERQVLKSDKNLNADEKEKLRVKRLIGYEEI</sequence>
<dbReference type="Pfam" id="PF03767">
    <property type="entry name" value="Acid_phosphat_B"/>
    <property type="match status" value="1"/>
</dbReference>
<dbReference type="SFLD" id="SFLDG01125">
    <property type="entry name" value="C1.1:_Acid_Phosphatase_Like"/>
    <property type="match status" value="1"/>
</dbReference>
<keyword evidence="1 2" id="KW-0732">Signal</keyword>
<dbReference type="SFLD" id="SFLDS00003">
    <property type="entry name" value="Haloacid_Dehalogenase"/>
    <property type="match status" value="1"/>
</dbReference>
<evidence type="ECO:0000256" key="2">
    <source>
        <dbReference type="SAM" id="SignalP"/>
    </source>
</evidence>
<dbReference type="OrthoDB" id="395856at2"/>
<dbReference type="PIRSF" id="PIRSF019271">
    <property type="entry name" value="Acid_Ptase_C"/>
    <property type="match status" value="1"/>
</dbReference>
<evidence type="ECO:0000313" key="3">
    <source>
        <dbReference type="EMBL" id="PXX97010.1"/>
    </source>
</evidence>
<dbReference type="InterPro" id="IPR006423">
    <property type="entry name" value="Lipo_e_P4"/>
</dbReference>
<dbReference type="PROSITE" id="PS51257">
    <property type="entry name" value="PROKAR_LIPOPROTEIN"/>
    <property type="match status" value="1"/>
</dbReference>
<accession>A0A2V4A6I4</accession>
<dbReference type="PANTHER" id="PTHR31284:SF10">
    <property type="entry name" value="ACID PHOSPHATASE-LIKE PROTEIN"/>
    <property type="match status" value="1"/>
</dbReference>